<accession>A0A1H6DTY5</accession>
<dbReference type="AlphaFoldDB" id="A0A1H6DTY5"/>
<evidence type="ECO:0000256" key="1">
    <source>
        <dbReference type="ARBA" id="ARBA00004370"/>
    </source>
</evidence>
<feature type="domain" description="Glycine zipper 2TM" evidence="3">
    <location>
        <begin position="92"/>
        <end position="132"/>
    </location>
</feature>
<dbReference type="PANTHER" id="PTHR35603:SF2">
    <property type="entry name" value="OUTER MEMBRANE LIPOPROTEIN"/>
    <property type="match status" value="1"/>
</dbReference>
<keyword evidence="5" id="KW-1185">Reference proteome</keyword>
<dbReference type="InterPro" id="IPR008816">
    <property type="entry name" value="Gly_zipper_2TM_dom"/>
</dbReference>
<dbReference type="EMBL" id="FNVQ01000010">
    <property type="protein sequence ID" value="SEG88699.1"/>
    <property type="molecule type" value="Genomic_DNA"/>
</dbReference>
<name>A0A1H6DTY5_9GAMM</name>
<dbReference type="InterPro" id="IPR051407">
    <property type="entry name" value="Bact_OM_lipoprot/Surf_antigen"/>
</dbReference>
<comment type="subcellular location">
    <subcellularLocation>
        <location evidence="1">Membrane</location>
    </subcellularLocation>
</comment>
<evidence type="ECO:0000313" key="5">
    <source>
        <dbReference type="Proteomes" id="UP000236745"/>
    </source>
</evidence>
<organism evidence="4 5">
    <name type="scientific">Marinobacterium lutimaris</name>
    <dbReference type="NCBI Taxonomy" id="568106"/>
    <lineage>
        <taxon>Bacteria</taxon>
        <taxon>Pseudomonadati</taxon>
        <taxon>Pseudomonadota</taxon>
        <taxon>Gammaproteobacteria</taxon>
        <taxon>Oceanospirillales</taxon>
        <taxon>Oceanospirillaceae</taxon>
        <taxon>Marinobacterium</taxon>
    </lineage>
</organism>
<dbReference type="Pfam" id="PF05433">
    <property type="entry name" value="Rick_17kDa_Anti"/>
    <property type="match status" value="1"/>
</dbReference>
<sequence>MKRSFNMQPFNRAGAAVGLICALTLAGCETMSRPSHSSGNYSSSSYNSNYDDSRYGYRNQNNQPTIYSGYGVVQAIELVRQGSQGDQGGVGLGAIAGAVVGGVVGHQVGKGRGNTAATIIGAVGGAYLGNELENRQQQQITEAYRVTVRMENRTTQTLLLSNNPGFRVGDRVNISNGVMERY</sequence>
<evidence type="ECO:0000256" key="2">
    <source>
        <dbReference type="ARBA" id="ARBA00023136"/>
    </source>
</evidence>
<evidence type="ECO:0000259" key="3">
    <source>
        <dbReference type="Pfam" id="PF05433"/>
    </source>
</evidence>
<protein>
    <submittedName>
        <fullName evidence="4">Glycine zipper 2TM domain-containing protein</fullName>
    </submittedName>
</protein>
<proteinExistence type="predicted"/>
<dbReference type="Proteomes" id="UP000236745">
    <property type="component" value="Unassembled WGS sequence"/>
</dbReference>
<dbReference type="PROSITE" id="PS51257">
    <property type="entry name" value="PROKAR_LIPOPROTEIN"/>
    <property type="match status" value="1"/>
</dbReference>
<gene>
    <name evidence="4" type="ORF">SAMN05444390_11012</name>
</gene>
<reference evidence="4 5" key="1">
    <citation type="submission" date="2016-10" db="EMBL/GenBank/DDBJ databases">
        <authorList>
            <person name="de Groot N.N."/>
        </authorList>
    </citation>
    <scope>NUCLEOTIDE SEQUENCE [LARGE SCALE GENOMIC DNA]</scope>
    <source>
        <strain evidence="4 5">DSM 22012</strain>
    </source>
</reference>
<evidence type="ECO:0000313" key="4">
    <source>
        <dbReference type="EMBL" id="SEG88699.1"/>
    </source>
</evidence>
<dbReference type="GO" id="GO:0019867">
    <property type="term" value="C:outer membrane"/>
    <property type="evidence" value="ECO:0007669"/>
    <property type="project" value="InterPro"/>
</dbReference>
<dbReference type="RefSeq" id="WP_104005893.1">
    <property type="nucleotide sequence ID" value="NZ_FNVQ01000010.1"/>
</dbReference>
<keyword evidence="2" id="KW-0472">Membrane</keyword>
<dbReference type="OrthoDB" id="5298735at2"/>
<dbReference type="PANTHER" id="PTHR35603">
    <property type="match status" value="1"/>
</dbReference>